<sequence>MALLPQHRSHPITKIHRLYVTRLKGRPQVRIHELVQCSSKVLKTYQLDWMRQRLCKRLAEIAVHGAKARSALRGSWITVFVSSSSFVWNPQPWVFWHYRPTWTCQLVMGPMRRQ</sequence>
<reference evidence="2" key="1">
    <citation type="journal article" date="2014" name="Proc. Natl. Acad. Sci. U.S.A.">
        <title>Extensive sampling of basidiomycete genomes demonstrates inadequacy of the white-rot/brown-rot paradigm for wood decay fungi.</title>
        <authorList>
            <person name="Riley R."/>
            <person name="Salamov A.A."/>
            <person name="Brown D.W."/>
            <person name="Nagy L.G."/>
            <person name="Floudas D."/>
            <person name="Held B.W."/>
            <person name="Levasseur A."/>
            <person name="Lombard V."/>
            <person name="Morin E."/>
            <person name="Otillar R."/>
            <person name="Lindquist E.A."/>
            <person name="Sun H."/>
            <person name="LaButti K.M."/>
            <person name="Schmutz J."/>
            <person name="Jabbour D."/>
            <person name="Luo H."/>
            <person name="Baker S.E."/>
            <person name="Pisabarro A.G."/>
            <person name="Walton J.D."/>
            <person name="Blanchette R.A."/>
            <person name="Henrissat B."/>
            <person name="Martin F."/>
            <person name="Cullen D."/>
            <person name="Hibbett D.S."/>
            <person name="Grigoriev I.V."/>
        </authorList>
    </citation>
    <scope>NUCLEOTIDE SEQUENCE [LARGE SCALE GENOMIC DNA]</scope>
    <source>
        <strain evidence="2">MUCL 33604</strain>
    </source>
</reference>
<dbReference type="InParanoid" id="A0A067PMZ3"/>
<name>A0A067PMZ3_9AGAM</name>
<evidence type="ECO:0000313" key="2">
    <source>
        <dbReference type="Proteomes" id="UP000027265"/>
    </source>
</evidence>
<keyword evidence="2" id="KW-1185">Reference proteome</keyword>
<organism evidence="1 2">
    <name type="scientific">Jaapia argillacea MUCL 33604</name>
    <dbReference type="NCBI Taxonomy" id="933084"/>
    <lineage>
        <taxon>Eukaryota</taxon>
        <taxon>Fungi</taxon>
        <taxon>Dikarya</taxon>
        <taxon>Basidiomycota</taxon>
        <taxon>Agaricomycotina</taxon>
        <taxon>Agaricomycetes</taxon>
        <taxon>Agaricomycetidae</taxon>
        <taxon>Jaapiales</taxon>
        <taxon>Jaapiaceae</taxon>
        <taxon>Jaapia</taxon>
    </lineage>
</organism>
<dbReference type="HOGENOM" id="CLU_2121432_0_0_1"/>
<dbReference type="EMBL" id="KL197723">
    <property type="protein sequence ID" value="KDQ56159.1"/>
    <property type="molecule type" value="Genomic_DNA"/>
</dbReference>
<dbReference type="Proteomes" id="UP000027265">
    <property type="component" value="Unassembled WGS sequence"/>
</dbReference>
<evidence type="ECO:0000313" key="1">
    <source>
        <dbReference type="EMBL" id="KDQ56159.1"/>
    </source>
</evidence>
<proteinExistence type="predicted"/>
<protein>
    <submittedName>
        <fullName evidence="1">Uncharacterized protein</fullName>
    </submittedName>
</protein>
<dbReference type="AlphaFoldDB" id="A0A067PMZ3"/>
<accession>A0A067PMZ3</accession>
<gene>
    <name evidence="1" type="ORF">JAAARDRAFT_322306</name>
</gene>